<evidence type="ECO:0000256" key="1">
    <source>
        <dbReference type="SAM" id="MobiDB-lite"/>
    </source>
</evidence>
<evidence type="ECO:0000313" key="6">
    <source>
        <dbReference type="WBParaSite" id="ACOC_0000786401-mRNA-1"/>
    </source>
</evidence>
<dbReference type="SMART" id="SM00194">
    <property type="entry name" value="PTPc"/>
    <property type="match status" value="1"/>
</dbReference>
<dbReference type="PANTHER" id="PTHR19134">
    <property type="entry name" value="RECEPTOR-TYPE TYROSINE-PROTEIN PHOSPHATASE"/>
    <property type="match status" value="1"/>
</dbReference>
<dbReference type="InterPro" id="IPR000387">
    <property type="entry name" value="Tyr_Pase_dom"/>
</dbReference>
<feature type="region of interest" description="Disordered" evidence="1">
    <location>
        <begin position="22"/>
        <end position="53"/>
    </location>
</feature>
<dbReference type="OMA" id="RAVMNPW"/>
<dbReference type="Gene3D" id="3.90.190.10">
    <property type="entry name" value="Protein tyrosine phosphatase superfamily"/>
    <property type="match status" value="1"/>
</dbReference>
<protein>
    <submittedName>
        <fullName evidence="6">Protein-tyrosine phosphatase</fullName>
    </submittedName>
</protein>
<feature type="compositionally biased region" description="Basic and acidic residues" evidence="1">
    <location>
        <begin position="24"/>
        <end position="38"/>
    </location>
</feature>
<dbReference type="AlphaFoldDB" id="A0A0R3PR09"/>
<dbReference type="InterPro" id="IPR050348">
    <property type="entry name" value="Protein-Tyr_Phosphatase"/>
</dbReference>
<dbReference type="SUPFAM" id="SSF52799">
    <property type="entry name" value="(Phosphotyrosine protein) phosphatases II"/>
    <property type="match status" value="1"/>
</dbReference>
<dbReference type="OrthoDB" id="5854477at2759"/>
<feature type="domain" description="Tyrosine specific protein phosphatases" evidence="3">
    <location>
        <begin position="266"/>
        <end position="340"/>
    </location>
</feature>
<accession>A0A0R3PR09</accession>
<dbReference type="STRING" id="334426.A0A0R3PR09"/>
<proteinExistence type="predicted"/>
<dbReference type="EMBL" id="UYYA01004086">
    <property type="protein sequence ID" value="VDM59450.1"/>
    <property type="molecule type" value="Genomic_DNA"/>
</dbReference>
<dbReference type="InterPro" id="IPR029021">
    <property type="entry name" value="Prot-tyrosine_phosphatase-like"/>
</dbReference>
<dbReference type="PROSITE" id="PS50056">
    <property type="entry name" value="TYR_PHOSPHATASE_2"/>
    <property type="match status" value="1"/>
</dbReference>
<dbReference type="CDD" id="cd00047">
    <property type="entry name" value="PTPc"/>
    <property type="match status" value="1"/>
</dbReference>
<dbReference type="InterPro" id="IPR016130">
    <property type="entry name" value="Tyr_Pase_AS"/>
</dbReference>
<dbReference type="GO" id="GO:0004725">
    <property type="term" value="F:protein tyrosine phosphatase activity"/>
    <property type="evidence" value="ECO:0007669"/>
    <property type="project" value="InterPro"/>
</dbReference>
<keyword evidence="5" id="KW-1185">Reference proteome</keyword>
<evidence type="ECO:0000259" key="2">
    <source>
        <dbReference type="PROSITE" id="PS50055"/>
    </source>
</evidence>
<dbReference type="PRINTS" id="PR00700">
    <property type="entry name" value="PRTYPHPHTASE"/>
</dbReference>
<dbReference type="InterPro" id="IPR000242">
    <property type="entry name" value="PTP_cat"/>
</dbReference>
<dbReference type="WBParaSite" id="ACOC_0000786401-mRNA-1">
    <property type="protein sequence ID" value="ACOC_0000786401-mRNA-1"/>
    <property type="gene ID" value="ACOC_0000786401"/>
</dbReference>
<dbReference type="PROSITE" id="PS50055">
    <property type="entry name" value="TYR_PHOSPHATASE_PTP"/>
    <property type="match status" value="1"/>
</dbReference>
<dbReference type="Proteomes" id="UP000267027">
    <property type="component" value="Unassembled WGS sequence"/>
</dbReference>
<dbReference type="PANTHER" id="PTHR19134:SF527">
    <property type="entry name" value="TYROSINE-PROTEIN PHOSPHATASE NON-RECEPTOR TYPE 7"/>
    <property type="match status" value="1"/>
</dbReference>
<evidence type="ECO:0000313" key="4">
    <source>
        <dbReference type="EMBL" id="VDM59450.1"/>
    </source>
</evidence>
<reference evidence="6" key="1">
    <citation type="submission" date="2016-04" db="UniProtKB">
        <authorList>
            <consortium name="WormBaseParasite"/>
        </authorList>
    </citation>
    <scope>IDENTIFICATION</scope>
</reference>
<gene>
    <name evidence="4" type="ORF">ACOC_LOCUS7865</name>
</gene>
<reference evidence="4 5" key="2">
    <citation type="submission" date="2018-11" db="EMBL/GenBank/DDBJ databases">
        <authorList>
            <consortium name="Pathogen Informatics"/>
        </authorList>
    </citation>
    <scope>NUCLEOTIDE SEQUENCE [LARGE SCALE GENOMIC DNA]</scope>
    <source>
        <strain evidence="4 5">Costa Rica</strain>
    </source>
</reference>
<sequence>MFIGSLEPAELAGQHQFVTGMKENFVDNRPSHSTDRDKKIRTKHAMSDVGGKTTSQDMRVDRWFLTRFSIDNAYGGLCEEFISLDGGPSAWEQQTGRGNPFIATPFGGNANRQLKINAQRIGPLFHGQYLASEGPTVSSVFDFWCMVWQENVERILSVNFPYEERLYPSMYDPSKETIQYWPTEIGETVVYMPFKVTCVNTRMMISPGILAVTPNEMVYRVTHLRISYSNPIGAPQPDRDLVHMCYYRWPDGGLPIPWPITMSYATTALRIIDIVDRELPPSTSSLLVHCHAGLGRTGVFIALDVALRQLYQNNTVNIRGVVEKLREKRARAVMNPWQYAYINAVVAEKALQCGVLSPCLGGHSVRHLIDRLWKDLFDEVHRQFQGNMLTYTPELLCVC</sequence>
<dbReference type="InterPro" id="IPR003595">
    <property type="entry name" value="Tyr_Pase_cat"/>
</dbReference>
<name>A0A0R3PR09_ANGCS</name>
<evidence type="ECO:0000313" key="5">
    <source>
        <dbReference type="Proteomes" id="UP000267027"/>
    </source>
</evidence>
<dbReference type="SMART" id="SM00404">
    <property type="entry name" value="PTPc_motif"/>
    <property type="match status" value="1"/>
</dbReference>
<evidence type="ECO:0000259" key="3">
    <source>
        <dbReference type="PROSITE" id="PS50056"/>
    </source>
</evidence>
<feature type="domain" description="Tyrosine-protein phosphatase" evidence="2">
    <location>
        <begin position="116"/>
        <end position="349"/>
    </location>
</feature>
<organism evidence="6">
    <name type="scientific">Angiostrongylus costaricensis</name>
    <name type="common">Nematode worm</name>
    <dbReference type="NCBI Taxonomy" id="334426"/>
    <lineage>
        <taxon>Eukaryota</taxon>
        <taxon>Metazoa</taxon>
        <taxon>Ecdysozoa</taxon>
        <taxon>Nematoda</taxon>
        <taxon>Chromadorea</taxon>
        <taxon>Rhabditida</taxon>
        <taxon>Rhabditina</taxon>
        <taxon>Rhabditomorpha</taxon>
        <taxon>Strongyloidea</taxon>
        <taxon>Metastrongylidae</taxon>
        <taxon>Angiostrongylus</taxon>
    </lineage>
</organism>
<dbReference type="Pfam" id="PF00102">
    <property type="entry name" value="Y_phosphatase"/>
    <property type="match status" value="1"/>
</dbReference>
<dbReference type="PROSITE" id="PS00383">
    <property type="entry name" value="TYR_PHOSPHATASE_1"/>
    <property type="match status" value="1"/>
</dbReference>